<dbReference type="InterPro" id="IPR050834">
    <property type="entry name" value="Glycosyltransf_2"/>
</dbReference>
<evidence type="ECO:0000259" key="2">
    <source>
        <dbReference type="Pfam" id="PF00535"/>
    </source>
</evidence>
<dbReference type="EMBL" id="PEWV01000025">
    <property type="protein sequence ID" value="PIU41986.1"/>
    <property type="molecule type" value="Genomic_DNA"/>
</dbReference>
<reference evidence="3 4" key="1">
    <citation type="submission" date="2017-09" db="EMBL/GenBank/DDBJ databases">
        <title>Depth-based differentiation of microbial function through sediment-hosted aquifers and enrichment of novel symbionts in the deep terrestrial subsurface.</title>
        <authorList>
            <person name="Probst A.J."/>
            <person name="Ladd B."/>
            <person name="Jarett J.K."/>
            <person name="Geller-Mcgrath D.E."/>
            <person name="Sieber C.M."/>
            <person name="Emerson J.B."/>
            <person name="Anantharaman K."/>
            <person name="Thomas B.C."/>
            <person name="Malmstrom R."/>
            <person name="Stieglmeier M."/>
            <person name="Klingl A."/>
            <person name="Woyke T."/>
            <person name="Ryan C.M."/>
            <person name="Banfield J.F."/>
        </authorList>
    </citation>
    <scope>NUCLEOTIDE SEQUENCE [LARGE SCALE GENOMIC DNA]</scope>
    <source>
        <strain evidence="3">CG07_land_8_20_14_0_80_42_15</strain>
    </source>
</reference>
<dbReference type="Gene3D" id="3.90.550.10">
    <property type="entry name" value="Spore Coat Polysaccharide Biosynthesis Protein SpsA, Chain A"/>
    <property type="match status" value="1"/>
</dbReference>
<protein>
    <recommendedName>
        <fullName evidence="2">Glycosyltransferase 2-like domain-containing protein</fullName>
    </recommendedName>
</protein>
<feature type="transmembrane region" description="Helical" evidence="1">
    <location>
        <begin position="326"/>
        <end position="343"/>
    </location>
</feature>
<sequence>MSQANSLGVLNLPQGAALNISVVIPAYNAEGTISETLNALLHQKKIPREIIVVDNGSSDKTAEKVKEFAKTNPSLNIILDKEIKKGPSAARNKGASLASNNTIAFLDADCIPPVNWIEIIDNEFSGGCEIAGGTYEGLDMTNFIGSYLNIIGKASFGKREAIGARVEDNRFLLGGTFAVSKSLFFKAGKFDEEMRLGEDADLCKRIYKIGKRAIYNPELTVVHDHREEFKCRFQKTFSSGLLEARFLKKYYCTGFNIFFFGGKVIHFNSPIRTQLYFFSVINILLVSAIVSFFNKWLAMLILASSILGIALKVLNITAKSGVRVNLFSYIGILLYWTLERFIFDVGRLCGSVKYRVACI</sequence>
<dbReference type="AlphaFoldDB" id="A0A2J0L3Y9"/>
<proteinExistence type="predicted"/>
<dbReference type="PANTHER" id="PTHR43685">
    <property type="entry name" value="GLYCOSYLTRANSFERASE"/>
    <property type="match status" value="1"/>
</dbReference>
<dbReference type="SUPFAM" id="SSF53448">
    <property type="entry name" value="Nucleotide-diphospho-sugar transferases"/>
    <property type="match status" value="1"/>
</dbReference>
<evidence type="ECO:0000313" key="3">
    <source>
        <dbReference type="EMBL" id="PIU41986.1"/>
    </source>
</evidence>
<evidence type="ECO:0000256" key="1">
    <source>
        <dbReference type="SAM" id="Phobius"/>
    </source>
</evidence>
<keyword evidence="1" id="KW-0812">Transmembrane</keyword>
<dbReference type="PANTHER" id="PTHR43685:SF2">
    <property type="entry name" value="GLYCOSYLTRANSFERASE 2-LIKE DOMAIN-CONTAINING PROTEIN"/>
    <property type="match status" value="1"/>
</dbReference>
<feature type="domain" description="Glycosyltransferase 2-like" evidence="2">
    <location>
        <begin position="21"/>
        <end position="174"/>
    </location>
</feature>
<dbReference type="Pfam" id="PF00535">
    <property type="entry name" value="Glycos_transf_2"/>
    <property type="match status" value="1"/>
</dbReference>
<dbReference type="InterPro" id="IPR001173">
    <property type="entry name" value="Glyco_trans_2-like"/>
</dbReference>
<feature type="transmembrane region" description="Helical" evidence="1">
    <location>
        <begin position="273"/>
        <end position="290"/>
    </location>
</feature>
<dbReference type="InterPro" id="IPR029044">
    <property type="entry name" value="Nucleotide-diphossugar_trans"/>
</dbReference>
<organism evidence="3 4">
    <name type="scientific">Candidatus Aquitaenariimonas noxiae</name>
    <dbReference type="NCBI Taxonomy" id="1974741"/>
    <lineage>
        <taxon>Bacteria</taxon>
        <taxon>Pseudomonadati</taxon>
        <taxon>Candidatus Omnitrophota</taxon>
        <taxon>Candidatus Aquitaenariimonas</taxon>
    </lineage>
</organism>
<name>A0A2J0L3Y9_9BACT</name>
<accession>A0A2J0L3Y9</accession>
<evidence type="ECO:0000313" key="4">
    <source>
        <dbReference type="Proteomes" id="UP000230052"/>
    </source>
</evidence>
<gene>
    <name evidence="3" type="ORF">COS99_02630</name>
</gene>
<keyword evidence="1" id="KW-1133">Transmembrane helix</keyword>
<keyword evidence="1" id="KW-0472">Membrane</keyword>
<dbReference type="Proteomes" id="UP000230052">
    <property type="component" value="Unassembled WGS sequence"/>
</dbReference>
<comment type="caution">
    <text evidence="3">The sequence shown here is derived from an EMBL/GenBank/DDBJ whole genome shotgun (WGS) entry which is preliminary data.</text>
</comment>
<feature type="transmembrane region" description="Helical" evidence="1">
    <location>
        <begin position="296"/>
        <end position="314"/>
    </location>
</feature>